<evidence type="ECO:0000313" key="1">
    <source>
        <dbReference type="EMBL" id="MSU90949.1"/>
    </source>
</evidence>
<evidence type="ECO:0008006" key="3">
    <source>
        <dbReference type="Google" id="ProtNLM"/>
    </source>
</evidence>
<proteinExistence type="predicted"/>
<dbReference type="EMBL" id="WIND01000014">
    <property type="protein sequence ID" value="MSU90949.1"/>
    <property type="molecule type" value="Genomic_DNA"/>
</dbReference>
<dbReference type="AlphaFoldDB" id="A0A6L5Z3R8"/>
<comment type="caution">
    <text evidence="1">The sequence shown here is derived from an EMBL/GenBank/DDBJ whole genome shotgun (WGS) entry which is preliminary data.</text>
</comment>
<evidence type="ECO:0000313" key="2">
    <source>
        <dbReference type="Proteomes" id="UP000474957"/>
    </source>
</evidence>
<protein>
    <recommendedName>
        <fullName evidence="3">DUF3329 domain-containing protein</fullName>
    </recommendedName>
</protein>
<dbReference type="RefSeq" id="WP_154447617.1">
    <property type="nucleotide sequence ID" value="NZ_WIND01000014.1"/>
</dbReference>
<gene>
    <name evidence="1" type="ORF">GE300_15245</name>
</gene>
<keyword evidence="2" id="KW-1185">Reference proteome</keyword>
<dbReference type="Proteomes" id="UP000474957">
    <property type="component" value="Unassembled WGS sequence"/>
</dbReference>
<sequence>MKFFDLQHPWFRPVWRRLLVTAVAVVWTGVELAGGAFFWATLFGALSVYCIHQFFIAFDPPEDEAAGE</sequence>
<name>A0A6L5Z3R8_9RHOB</name>
<accession>A0A6L5Z3R8</accession>
<reference evidence="1 2" key="1">
    <citation type="submission" date="2019-10" db="EMBL/GenBank/DDBJ databases">
        <title>Cognatihalovulum marinum gen. nov. sp. nov., a new member of the family Rhodobacteraceae isolated from deep seawater of the Northwest Indian Ocean.</title>
        <authorList>
            <person name="Ruan C."/>
            <person name="Wang J."/>
            <person name="Zheng X."/>
            <person name="Song L."/>
            <person name="Zhu Y."/>
            <person name="Huang Y."/>
            <person name="Lu Z."/>
            <person name="Du W."/>
            <person name="Huang L."/>
            <person name="Dai X."/>
        </authorList>
    </citation>
    <scope>NUCLEOTIDE SEQUENCE [LARGE SCALE GENOMIC DNA]</scope>
    <source>
        <strain evidence="1 2">2CG4</strain>
    </source>
</reference>
<organism evidence="1 2">
    <name type="scientific">Halovulum marinum</name>
    <dbReference type="NCBI Taxonomy" id="2662447"/>
    <lineage>
        <taxon>Bacteria</taxon>
        <taxon>Pseudomonadati</taxon>
        <taxon>Pseudomonadota</taxon>
        <taxon>Alphaproteobacteria</taxon>
        <taxon>Rhodobacterales</taxon>
        <taxon>Paracoccaceae</taxon>
        <taxon>Halovulum</taxon>
    </lineage>
</organism>